<dbReference type="RefSeq" id="WP_151583298.1">
    <property type="nucleotide sequence ID" value="NZ_WBVM01000007.1"/>
</dbReference>
<evidence type="ECO:0008006" key="3">
    <source>
        <dbReference type="Google" id="ProtNLM"/>
    </source>
</evidence>
<name>A0A7J5DQL3_NOCSI</name>
<dbReference type="EMBL" id="WBVM01000007">
    <property type="protein sequence ID" value="KAB2806968.1"/>
    <property type="molecule type" value="Genomic_DNA"/>
</dbReference>
<reference evidence="1 2" key="1">
    <citation type="submission" date="2019-09" db="EMBL/GenBank/DDBJ databases">
        <title>Pimelobacter sp. isolated from Paulinella.</title>
        <authorList>
            <person name="Jeong S.E."/>
        </authorList>
    </citation>
    <scope>NUCLEOTIDE SEQUENCE [LARGE SCALE GENOMIC DNA]</scope>
    <source>
        <strain evidence="1 2">Pch-N</strain>
    </source>
</reference>
<proteinExistence type="predicted"/>
<protein>
    <recommendedName>
        <fullName evidence="3">Exonuclease domain-containing protein</fullName>
    </recommendedName>
</protein>
<evidence type="ECO:0000313" key="1">
    <source>
        <dbReference type="EMBL" id="KAB2806968.1"/>
    </source>
</evidence>
<dbReference type="SUPFAM" id="SSF53098">
    <property type="entry name" value="Ribonuclease H-like"/>
    <property type="match status" value="1"/>
</dbReference>
<dbReference type="Proteomes" id="UP000449906">
    <property type="component" value="Unassembled WGS sequence"/>
</dbReference>
<dbReference type="InterPro" id="IPR036397">
    <property type="entry name" value="RNaseH_sf"/>
</dbReference>
<organism evidence="1 2">
    <name type="scientific">Nocardioides simplex</name>
    <name type="common">Arthrobacter simplex</name>
    <dbReference type="NCBI Taxonomy" id="2045"/>
    <lineage>
        <taxon>Bacteria</taxon>
        <taxon>Bacillati</taxon>
        <taxon>Actinomycetota</taxon>
        <taxon>Actinomycetes</taxon>
        <taxon>Propionibacteriales</taxon>
        <taxon>Nocardioidaceae</taxon>
        <taxon>Pimelobacter</taxon>
    </lineage>
</organism>
<comment type="caution">
    <text evidence="1">The sequence shown here is derived from an EMBL/GenBank/DDBJ whole genome shotgun (WGS) entry which is preliminary data.</text>
</comment>
<dbReference type="Gene3D" id="3.30.420.10">
    <property type="entry name" value="Ribonuclease H-like superfamily/Ribonuclease H"/>
    <property type="match status" value="1"/>
</dbReference>
<accession>A0A7J5DQL3</accession>
<dbReference type="InterPro" id="IPR012337">
    <property type="entry name" value="RNaseH-like_sf"/>
</dbReference>
<gene>
    <name evidence="1" type="ORF">F9L07_28460</name>
</gene>
<sequence>MTTTRPPICFVDTETDGLHHGRQAWEIAIIRRDTDPDTGDGVERWTESTWHVLVHLPSMRTSDNFALAKGGFWDRHPTGRQLSGKPAIPTDVPLVSARAAAREIAVLTHGAHIVGVNPTFDVEIFASMLRAEGLTPQWDYHLEDLVAETVGYLRGGRATADAISPAQWARTAPRSVTDLPWRSDELARAVGVEDLPEGERHTALGDARWARRWHDILASFAGSVALR</sequence>
<dbReference type="AlphaFoldDB" id="A0A7J5DQL3"/>
<dbReference type="GO" id="GO:0003676">
    <property type="term" value="F:nucleic acid binding"/>
    <property type="evidence" value="ECO:0007669"/>
    <property type="project" value="InterPro"/>
</dbReference>
<evidence type="ECO:0000313" key="2">
    <source>
        <dbReference type="Proteomes" id="UP000449906"/>
    </source>
</evidence>